<dbReference type="SMART" id="SM00382">
    <property type="entry name" value="AAA"/>
    <property type="match status" value="1"/>
</dbReference>
<keyword evidence="10" id="KW-1185">Reference proteome</keyword>
<comment type="similarity">
    <text evidence="2">Belongs to the ABC transporter superfamily.</text>
</comment>
<evidence type="ECO:0000313" key="9">
    <source>
        <dbReference type="EMBL" id="NVP55281.1"/>
    </source>
</evidence>
<evidence type="ECO:0000256" key="5">
    <source>
        <dbReference type="ARBA" id="ARBA00022741"/>
    </source>
</evidence>
<evidence type="ECO:0000256" key="1">
    <source>
        <dbReference type="ARBA" id="ARBA00004202"/>
    </source>
</evidence>
<accession>A0ABX2QC28</accession>
<dbReference type="InterPro" id="IPR027417">
    <property type="entry name" value="P-loop_NTPase"/>
</dbReference>
<keyword evidence="7" id="KW-0472">Membrane</keyword>
<keyword evidence="3" id="KW-0813">Transport</keyword>
<sequence length="253" mass="27722">MIELTNIEKRFGDNVVLKDVSVDMPEGTVTALVGPSGGGKSTLLRCVNLLEIPTSGSVHIGDEVLTFSPGVRVRWVDIQRLRRQTGMVFQNFQLFPHRTAVENVMEGLVTVLRWPAERARARAMELLEKVGMVHKADAWPATLSGGQQQRVAIARALAPSPRVLLCDEPTSALDPELAEEVVDVLGRLAREGTTMMMATHDLRLASRVADKVVFLDGGSIVESGPPGKIFSQPERERTKRFIASLNVTADYVI</sequence>
<evidence type="ECO:0000256" key="2">
    <source>
        <dbReference type="ARBA" id="ARBA00005417"/>
    </source>
</evidence>
<evidence type="ECO:0000256" key="4">
    <source>
        <dbReference type="ARBA" id="ARBA00022475"/>
    </source>
</evidence>
<evidence type="ECO:0000256" key="7">
    <source>
        <dbReference type="ARBA" id="ARBA00023136"/>
    </source>
</evidence>
<keyword evidence="6 9" id="KW-0067">ATP-binding</keyword>
<keyword evidence="4" id="KW-1003">Cell membrane</keyword>
<dbReference type="EMBL" id="JABXYK010000004">
    <property type="protein sequence ID" value="NVP55281.1"/>
    <property type="molecule type" value="Genomic_DNA"/>
</dbReference>
<comment type="subcellular location">
    <subcellularLocation>
        <location evidence="1">Cell membrane</location>
        <topology evidence="1">Peripheral membrane protein</topology>
    </subcellularLocation>
</comment>
<evidence type="ECO:0000256" key="6">
    <source>
        <dbReference type="ARBA" id="ARBA00022840"/>
    </source>
</evidence>
<dbReference type="InterPro" id="IPR003593">
    <property type="entry name" value="AAA+_ATPase"/>
</dbReference>
<dbReference type="InterPro" id="IPR050086">
    <property type="entry name" value="MetN_ABC_transporter-like"/>
</dbReference>
<evidence type="ECO:0000313" key="10">
    <source>
        <dbReference type="Proteomes" id="UP000659172"/>
    </source>
</evidence>
<dbReference type="RefSeq" id="WP_176949271.1">
    <property type="nucleotide sequence ID" value="NZ_JABXYK010000004.1"/>
</dbReference>
<reference evidence="9 10" key="1">
    <citation type="submission" date="2020-06" db="EMBL/GenBank/DDBJ databases">
        <title>Rhizobium sp.nov. isolated from the tomato plant.</title>
        <authorList>
            <person name="Thin K.K."/>
            <person name="Zhang X."/>
            <person name="He S."/>
        </authorList>
    </citation>
    <scope>NUCLEOTIDE SEQUENCE [LARGE SCALE GENOMIC DNA]</scope>
    <source>
        <strain evidence="9 10">DBTS2</strain>
    </source>
</reference>
<dbReference type="PROSITE" id="PS50893">
    <property type="entry name" value="ABC_TRANSPORTER_2"/>
    <property type="match status" value="1"/>
</dbReference>
<evidence type="ECO:0000256" key="3">
    <source>
        <dbReference type="ARBA" id="ARBA00022448"/>
    </source>
</evidence>
<dbReference type="GO" id="GO:0005524">
    <property type="term" value="F:ATP binding"/>
    <property type="evidence" value="ECO:0007669"/>
    <property type="project" value="UniProtKB-KW"/>
</dbReference>
<dbReference type="SUPFAM" id="SSF52540">
    <property type="entry name" value="P-loop containing nucleoside triphosphate hydrolases"/>
    <property type="match status" value="1"/>
</dbReference>
<dbReference type="PANTHER" id="PTHR43166:SF35">
    <property type="entry name" value="L-CYSTINE IMPORT ATP-BINDING PROTEIN TCYN"/>
    <property type="match status" value="1"/>
</dbReference>
<dbReference type="PROSITE" id="PS00211">
    <property type="entry name" value="ABC_TRANSPORTER_1"/>
    <property type="match status" value="1"/>
</dbReference>
<proteinExistence type="inferred from homology"/>
<keyword evidence="5" id="KW-0547">Nucleotide-binding</keyword>
<dbReference type="PIRSF" id="PIRSF039085">
    <property type="entry name" value="ABC_ATPase_HisP"/>
    <property type="match status" value="1"/>
</dbReference>
<organism evidence="9 10">
    <name type="scientific">Mycoplana rhizolycopersici</name>
    <dbReference type="NCBI Taxonomy" id="2746702"/>
    <lineage>
        <taxon>Bacteria</taxon>
        <taxon>Pseudomonadati</taxon>
        <taxon>Pseudomonadota</taxon>
        <taxon>Alphaproteobacteria</taxon>
        <taxon>Hyphomicrobiales</taxon>
        <taxon>Rhizobiaceae</taxon>
        <taxon>Mycoplana</taxon>
    </lineage>
</organism>
<protein>
    <submittedName>
        <fullName evidence="9">Amino acid ABC transporter ATP-binding protein</fullName>
    </submittedName>
</protein>
<feature type="domain" description="ABC transporter" evidence="8">
    <location>
        <begin position="2"/>
        <end position="242"/>
    </location>
</feature>
<dbReference type="InterPro" id="IPR017871">
    <property type="entry name" value="ABC_transporter-like_CS"/>
</dbReference>
<evidence type="ECO:0000259" key="8">
    <source>
        <dbReference type="PROSITE" id="PS50893"/>
    </source>
</evidence>
<comment type="caution">
    <text evidence="9">The sequence shown here is derived from an EMBL/GenBank/DDBJ whole genome shotgun (WGS) entry which is preliminary data.</text>
</comment>
<name>A0ABX2QC28_9HYPH</name>
<dbReference type="Pfam" id="PF00005">
    <property type="entry name" value="ABC_tran"/>
    <property type="match status" value="1"/>
</dbReference>
<gene>
    <name evidence="9" type="ORF">HV823_08430</name>
</gene>
<dbReference type="Proteomes" id="UP000659172">
    <property type="component" value="Unassembled WGS sequence"/>
</dbReference>
<dbReference type="PANTHER" id="PTHR43166">
    <property type="entry name" value="AMINO ACID IMPORT ATP-BINDING PROTEIN"/>
    <property type="match status" value="1"/>
</dbReference>
<dbReference type="InterPro" id="IPR030679">
    <property type="entry name" value="ABC_ATPase_HisP-typ"/>
</dbReference>
<dbReference type="Gene3D" id="3.40.50.300">
    <property type="entry name" value="P-loop containing nucleotide triphosphate hydrolases"/>
    <property type="match status" value="1"/>
</dbReference>
<dbReference type="InterPro" id="IPR003439">
    <property type="entry name" value="ABC_transporter-like_ATP-bd"/>
</dbReference>